<name>A0A2H4IYR0_9CAUD</name>
<protein>
    <recommendedName>
        <fullName evidence="2">Glycine-rich domain-containing protein</fullName>
    </recommendedName>
</protein>
<accession>A0A2H4IYR0</accession>
<reference evidence="3" key="1">
    <citation type="submission" date="2017-06" db="EMBL/GenBank/DDBJ databases">
        <title>Novel phages from South African skin metaviromes.</title>
        <authorList>
            <person name="van Zyl L.J."/>
            <person name="Abrahams Y."/>
            <person name="Stander E.A."/>
            <person name="Kirby B.M."/>
            <person name="Clavaud C."/>
            <person name="Farcet C."/>
            <person name="Breton L."/>
            <person name="Trindade M.I."/>
        </authorList>
    </citation>
    <scope>NUCLEOTIDE SEQUENCE</scope>
</reference>
<feature type="compositionally biased region" description="Low complexity" evidence="1">
    <location>
        <begin position="199"/>
        <end position="210"/>
    </location>
</feature>
<feature type="domain" description="Glycine-rich" evidence="2">
    <location>
        <begin position="105"/>
        <end position="284"/>
    </location>
</feature>
<dbReference type="Pfam" id="PF21722">
    <property type="entry name" value="Gly_rich_2"/>
    <property type="match status" value="1"/>
</dbReference>
<dbReference type="EMBL" id="MF417862">
    <property type="protein sequence ID" value="ASN67660.1"/>
    <property type="molecule type" value="Genomic_DNA"/>
</dbReference>
<feature type="region of interest" description="Disordered" evidence="1">
    <location>
        <begin position="190"/>
        <end position="210"/>
    </location>
</feature>
<organism evidence="3">
    <name type="scientific">uncultured Caudovirales phage</name>
    <dbReference type="NCBI Taxonomy" id="2100421"/>
    <lineage>
        <taxon>Viruses</taxon>
        <taxon>Duplodnaviria</taxon>
        <taxon>Heunggongvirae</taxon>
        <taxon>Uroviricota</taxon>
        <taxon>Caudoviricetes</taxon>
        <taxon>Peduoviridae</taxon>
        <taxon>Maltschvirus</taxon>
        <taxon>Maltschvirus maltsch</taxon>
    </lineage>
</organism>
<gene>
    <name evidence="3" type="ORF">7F9_5</name>
</gene>
<evidence type="ECO:0000259" key="2">
    <source>
        <dbReference type="Pfam" id="PF21722"/>
    </source>
</evidence>
<proteinExistence type="predicted"/>
<evidence type="ECO:0000313" key="3">
    <source>
        <dbReference type="EMBL" id="ASN67660.1"/>
    </source>
</evidence>
<evidence type="ECO:0000256" key="1">
    <source>
        <dbReference type="SAM" id="MobiDB-lite"/>
    </source>
</evidence>
<sequence length="287" mass="26893">MATNNFKPFAIGNGANVSTQADYEALAALATGFQAGKASSAQINKALRQATVMAYVLAQYISDTAAVDVLDNGNPANLLANLKSGFLSSTPGRLINVQVFSASGTWAKTAGAKKALIKCWGAGGGGGNTSTAASGGGSGAGGGYSEGMFDISTLTSATVVVGSGGTSVAANIAGSGGNGGSSSVGGLISAGGGNGGTSSSGSSPGASTNGGTIFAVSGQGGQGPVNAWGGVGGGAFNSFGGLPHSAGVGDQGGFPGGGGAGGTKATSTSYFASGAGANGYVIITEYA</sequence>
<dbReference type="InterPro" id="IPR049304">
    <property type="entry name" value="Gly_rich_dom"/>
</dbReference>